<feature type="region of interest" description="Disordered" evidence="23">
    <location>
        <begin position="479"/>
        <end position="581"/>
    </location>
</feature>
<gene>
    <name evidence="25" type="primary">rio1</name>
    <name evidence="25" type="ORF">H4219_003039</name>
</gene>
<keyword evidence="7" id="KW-0690">Ribosome biogenesis</keyword>
<dbReference type="SMART" id="SM00090">
    <property type="entry name" value="RIO"/>
    <property type="match status" value="1"/>
</dbReference>
<proteinExistence type="inferred from homology"/>
<dbReference type="Gene3D" id="1.10.510.10">
    <property type="entry name" value="Transferase(Phosphotransferase) domain 1"/>
    <property type="match status" value="1"/>
</dbReference>
<evidence type="ECO:0000256" key="18">
    <source>
        <dbReference type="ARBA" id="ARBA00049360"/>
    </source>
</evidence>
<feature type="compositionally biased region" description="Basic residues" evidence="23">
    <location>
        <begin position="556"/>
        <end position="581"/>
    </location>
</feature>
<keyword evidence="26" id="KW-1185">Reference proteome</keyword>
<evidence type="ECO:0000313" key="25">
    <source>
        <dbReference type="EMBL" id="KAJ1917727.1"/>
    </source>
</evidence>
<keyword evidence="14 19" id="KW-0067">ATP-binding</keyword>
<evidence type="ECO:0000256" key="12">
    <source>
        <dbReference type="ARBA" id="ARBA00022777"/>
    </source>
</evidence>
<keyword evidence="6" id="KW-0963">Cytoplasm</keyword>
<evidence type="ECO:0000256" key="19">
    <source>
        <dbReference type="PIRNR" id="PIRNR038147"/>
    </source>
</evidence>
<keyword evidence="13" id="KW-0378">Hydrolase</keyword>
<evidence type="ECO:0000256" key="23">
    <source>
        <dbReference type="SAM" id="MobiDB-lite"/>
    </source>
</evidence>
<evidence type="ECO:0000256" key="16">
    <source>
        <dbReference type="ARBA" id="ARBA00047899"/>
    </source>
</evidence>
<dbReference type="FunFam" id="3.30.200.20:FF:000148">
    <property type="entry name" value="Serine/threonine-protein kinase RIO1"/>
    <property type="match status" value="1"/>
</dbReference>
<feature type="active site" description="Proton acceptor" evidence="20">
    <location>
        <position position="331"/>
    </location>
</feature>
<feature type="compositionally biased region" description="Low complexity" evidence="23">
    <location>
        <begin position="74"/>
        <end position="91"/>
    </location>
</feature>
<keyword evidence="10" id="KW-0479">Metal-binding</keyword>
<feature type="compositionally biased region" description="Basic and acidic residues" evidence="23">
    <location>
        <begin position="155"/>
        <end position="165"/>
    </location>
</feature>
<dbReference type="GO" id="GO:0046872">
    <property type="term" value="F:metal ion binding"/>
    <property type="evidence" value="ECO:0007669"/>
    <property type="project" value="UniProtKB-KW"/>
</dbReference>
<evidence type="ECO:0000256" key="11">
    <source>
        <dbReference type="ARBA" id="ARBA00022741"/>
    </source>
</evidence>
<evidence type="ECO:0000256" key="7">
    <source>
        <dbReference type="ARBA" id="ARBA00022517"/>
    </source>
</evidence>
<evidence type="ECO:0000259" key="24">
    <source>
        <dbReference type="PROSITE" id="PS50011"/>
    </source>
</evidence>
<dbReference type="GO" id="GO:0016787">
    <property type="term" value="F:hydrolase activity"/>
    <property type="evidence" value="ECO:0007669"/>
    <property type="project" value="UniProtKB-KW"/>
</dbReference>
<feature type="compositionally biased region" description="Basic and acidic residues" evidence="23">
    <location>
        <begin position="525"/>
        <end position="555"/>
    </location>
</feature>
<feature type="compositionally biased region" description="Acidic residues" evidence="23">
    <location>
        <begin position="487"/>
        <end position="519"/>
    </location>
</feature>
<comment type="caution">
    <text evidence="25">The sequence shown here is derived from an EMBL/GenBank/DDBJ whole genome shotgun (WGS) entry which is preliminary data.</text>
</comment>
<dbReference type="Pfam" id="PF01163">
    <property type="entry name" value="RIO1"/>
    <property type="match status" value="1"/>
</dbReference>
<dbReference type="GO" id="GO:0005524">
    <property type="term" value="F:ATP binding"/>
    <property type="evidence" value="ECO:0007669"/>
    <property type="project" value="UniProtKB-KW"/>
</dbReference>
<feature type="binding site" evidence="22">
    <location>
        <position position="336"/>
    </location>
    <ligand>
        <name>Mg(2+)</name>
        <dbReference type="ChEBI" id="CHEBI:18420"/>
    </ligand>
</feature>
<evidence type="ECO:0000256" key="8">
    <source>
        <dbReference type="ARBA" id="ARBA00022527"/>
    </source>
</evidence>
<dbReference type="GO" id="GO:0042254">
    <property type="term" value="P:ribosome biogenesis"/>
    <property type="evidence" value="ECO:0007669"/>
    <property type="project" value="UniProtKB-KW"/>
</dbReference>
<feature type="region of interest" description="Disordered" evidence="23">
    <location>
        <begin position="69"/>
        <end position="91"/>
    </location>
</feature>
<dbReference type="SUPFAM" id="SSF56112">
    <property type="entry name" value="Protein kinase-like (PK-like)"/>
    <property type="match status" value="1"/>
</dbReference>
<dbReference type="PROSITE" id="PS50011">
    <property type="entry name" value="PROTEIN_KINASE_DOM"/>
    <property type="match status" value="1"/>
</dbReference>
<dbReference type="Proteomes" id="UP001150538">
    <property type="component" value="Unassembled WGS sequence"/>
</dbReference>
<evidence type="ECO:0000256" key="5">
    <source>
        <dbReference type="ARBA" id="ARBA00016038"/>
    </source>
</evidence>
<dbReference type="EC" id="2.7.11.1" evidence="4 19"/>
<dbReference type="OrthoDB" id="205248at2759"/>
<dbReference type="AlphaFoldDB" id="A0A9W8DTZ2"/>
<evidence type="ECO:0000313" key="26">
    <source>
        <dbReference type="Proteomes" id="UP001150538"/>
    </source>
</evidence>
<dbReference type="InterPro" id="IPR000687">
    <property type="entry name" value="RIO_kinase"/>
</dbReference>
<keyword evidence="9 19" id="KW-0808">Transferase</keyword>
<dbReference type="Gene3D" id="3.30.200.20">
    <property type="entry name" value="Phosphorylase Kinase, domain 1"/>
    <property type="match status" value="1"/>
</dbReference>
<evidence type="ECO:0000256" key="3">
    <source>
        <dbReference type="ARBA" id="ARBA00009196"/>
    </source>
</evidence>
<comment type="cofactor">
    <cofactor evidence="1 22">
        <name>Mg(2+)</name>
        <dbReference type="ChEBI" id="CHEBI:18420"/>
    </cofactor>
</comment>
<evidence type="ECO:0000256" key="17">
    <source>
        <dbReference type="ARBA" id="ARBA00048679"/>
    </source>
</evidence>
<evidence type="ECO:0000256" key="1">
    <source>
        <dbReference type="ARBA" id="ARBA00001946"/>
    </source>
</evidence>
<comment type="similarity">
    <text evidence="3 19">Belongs to the protein kinase superfamily. RIO-type Ser/Thr kinase family.</text>
</comment>
<keyword evidence="12 19" id="KW-0418">Kinase</keyword>
<dbReference type="InterPro" id="IPR017407">
    <property type="entry name" value="Ser/Thr_kinase_Rio1"/>
</dbReference>
<dbReference type="CDD" id="cd05147">
    <property type="entry name" value="RIO1_euk"/>
    <property type="match status" value="1"/>
</dbReference>
<evidence type="ECO:0000256" key="15">
    <source>
        <dbReference type="ARBA" id="ARBA00022842"/>
    </source>
</evidence>
<feature type="binding site" evidence="21">
    <location>
        <position position="286"/>
    </location>
    <ligand>
        <name>ATP</name>
        <dbReference type="ChEBI" id="CHEBI:30616"/>
    </ligand>
</feature>
<evidence type="ECO:0000256" key="6">
    <source>
        <dbReference type="ARBA" id="ARBA00022490"/>
    </source>
</evidence>
<comment type="catalytic activity">
    <reaction evidence="16 19">
        <text>L-threonyl-[protein] + ATP = O-phospho-L-threonyl-[protein] + ADP + H(+)</text>
        <dbReference type="Rhea" id="RHEA:46608"/>
        <dbReference type="Rhea" id="RHEA-COMP:11060"/>
        <dbReference type="Rhea" id="RHEA-COMP:11605"/>
        <dbReference type="ChEBI" id="CHEBI:15378"/>
        <dbReference type="ChEBI" id="CHEBI:30013"/>
        <dbReference type="ChEBI" id="CHEBI:30616"/>
        <dbReference type="ChEBI" id="CHEBI:61977"/>
        <dbReference type="ChEBI" id="CHEBI:456216"/>
        <dbReference type="EC" id="2.7.11.1"/>
    </reaction>
</comment>
<comment type="catalytic activity">
    <reaction evidence="18">
        <text>ATP + H2O = ADP + phosphate + H(+)</text>
        <dbReference type="Rhea" id="RHEA:13065"/>
        <dbReference type="ChEBI" id="CHEBI:15377"/>
        <dbReference type="ChEBI" id="CHEBI:15378"/>
        <dbReference type="ChEBI" id="CHEBI:30616"/>
        <dbReference type="ChEBI" id="CHEBI:43474"/>
        <dbReference type="ChEBI" id="CHEBI:456216"/>
    </reaction>
</comment>
<dbReference type="InterPro" id="IPR018934">
    <property type="entry name" value="RIO_dom"/>
</dbReference>
<evidence type="ECO:0000256" key="2">
    <source>
        <dbReference type="ARBA" id="ARBA00004496"/>
    </source>
</evidence>
<dbReference type="GO" id="GO:0005737">
    <property type="term" value="C:cytoplasm"/>
    <property type="evidence" value="ECO:0007669"/>
    <property type="project" value="UniProtKB-SubCell"/>
</dbReference>
<dbReference type="InterPro" id="IPR051272">
    <property type="entry name" value="RIO-type_Ser/Thr_kinase"/>
</dbReference>
<keyword evidence="8 19" id="KW-0723">Serine/threonine-protein kinase</keyword>
<feature type="region of interest" description="Disordered" evidence="23">
    <location>
        <begin position="143"/>
        <end position="165"/>
    </location>
</feature>
<evidence type="ECO:0000256" key="20">
    <source>
        <dbReference type="PIRSR" id="PIRSR038147-1"/>
    </source>
</evidence>
<dbReference type="InterPro" id="IPR000719">
    <property type="entry name" value="Prot_kinase_dom"/>
</dbReference>
<evidence type="ECO:0000256" key="10">
    <source>
        <dbReference type="ARBA" id="ARBA00022723"/>
    </source>
</evidence>
<evidence type="ECO:0000256" key="13">
    <source>
        <dbReference type="ARBA" id="ARBA00022801"/>
    </source>
</evidence>
<reference evidence="25" key="1">
    <citation type="submission" date="2022-07" db="EMBL/GenBank/DDBJ databases">
        <title>Phylogenomic reconstructions and comparative analyses of Kickxellomycotina fungi.</title>
        <authorList>
            <person name="Reynolds N.K."/>
            <person name="Stajich J.E."/>
            <person name="Barry K."/>
            <person name="Grigoriev I.V."/>
            <person name="Crous P."/>
            <person name="Smith M.E."/>
        </authorList>
    </citation>
    <scope>NUCLEOTIDE SEQUENCE</scope>
    <source>
        <strain evidence="25">NBRC 100468</strain>
    </source>
</reference>
<keyword evidence="15" id="KW-0460">Magnesium</keyword>
<feature type="domain" description="Protein kinase" evidence="24">
    <location>
        <begin position="186"/>
        <end position="469"/>
    </location>
</feature>
<dbReference type="EMBL" id="JANBPU010000063">
    <property type="protein sequence ID" value="KAJ1917727.1"/>
    <property type="molecule type" value="Genomic_DNA"/>
</dbReference>
<organism evidence="25 26">
    <name type="scientific">Mycoemilia scoparia</name>
    <dbReference type="NCBI Taxonomy" id="417184"/>
    <lineage>
        <taxon>Eukaryota</taxon>
        <taxon>Fungi</taxon>
        <taxon>Fungi incertae sedis</taxon>
        <taxon>Zoopagomycota</taxon>
        <taxon>Kickxellomycotina</taxon>
        <taxon>Kickxellomycetes</taxon>
        <taxon>Kickxellales</taxon>
        <taxon>Kickxellaceae</taxon>
        <taxon>Mycoemilia</taxon>
    </lineage>
</organism>
<feature type="compositionally biased region" description="Polar residues" evidence="23">
    <location>
        <begin position="145"/>
        <end position="154"/>
    </location>
</feature>
<keyword evidence="11 19" id="KW-0547">Nucleotide-binding</keyword>
<comment type="catalytic activity">
    <reaction evidence="17 19">
        <text>L-seryl-[protein] + ATP = O-phospho-L-seryl-[protein] + ADP + H(+)</text>
        <dbReference type="Rhea" id="RHEA:17989"/>
        <dbReference type="Rhea" id="RHEA-COMP:9863"/>
        <dbReference type="Rhea" id="RHEA-COMP:11604"/>
        <dbReference type="ChEBI" id="CHEBI:15378"/>
        <dbReference type="ChEBI" id="CHEBI:29999"/>
        <dbReference type="ChEBI" id="CHEBI:30616"/>
        <dbReference type="ChEBI" id="CHEBI:83421"/>
        <dbReference type="ChEBI" id="CHEBI:456216"/>
        <dbReference type="EC" id="2.7.11.1"/>
    </reaction>
</comment>
<evidence type="ECO:0000256" key="14">
    <source>
        <dbReference type="ARBA" id="ARBA00022840"/>
    </source>
</evidence>
<feature type="active site" description="4-aspartylphosphate intermediate" evidence="20">
    <location>
        <position position="348"/>
    </location>
</feature>
<dbReference type="PANTHER" id="PTHR45723">
    <property type="entry name" value="SERINE/THREONINE-PROTEIN KINASE RIO1"/>
    <property type="match status" value="1"/>
</dbReference>
<dbReference type="PIRSF" id="PIRSF038147">
    <property type="entry name" value="Ser/Thr_PK_RIO1"/>
    <property type="match status" value="1"/>
</dbReference>
<accession>A0A9W8DTZ2</accession>
<feature type="binding site" evidence="22">
    <location>
        <position position="348"/>
    </location>
    <ligand>
        <name>Mg(2+)</name>
        <dbReference type="ChEBI" id="CHEBI:18420"/>
    </ligand>
</feature>
<feature type="binding site" evidence="21">
    <location>
        <position position="214"/>
    </location>
    <ligand>
        <name>ATP</name>
        <dbReference type="ChEBI" id="CHEBI:30616"/>
    </ligand>
</feature>
<dbReference type="InterPro" id="IPR018935">
    <property type="entry name" value="RIO_kinase_CS"/>
</dbReference>
<evidence type="ECO:0000256" key="4">
    <source>
        <dbReference type="ARBA" id="ARBA00012513"/>
    </source>
</evidence>
<comment type="subcellular location">
    <subcellularLocation>
        <location evidence="2">Cytoplasm</location>
    </subcellularLocation>
</comment>
<dbReference type="InterPro" id="IPR011009">
    <property type="entry name" value="Kinase-like_dom_sf"/>
</dbReference>
<dbReference type="GO" id="GO:0004674">
    <property type="term" value="F:protein serine/threonine kinase activity"/>
    <property type="evidence" value="ECO:0007669"/>
    <property type="project" value="UniProtKB-KW"/>
</dbReference>
<dbReference type="PROSITE" id="PS01245">
    <property type="entry name" value="RIO1"/>
    <property type="match status" value="1"/>
</dbReference>
<dbReference type="FunFam" id="1.10.510.10:FF:000232">
    <property type="entry name" value="Serine/threonine-protein kinase RIO1"/>
    <property type="match status" value="1"/>
</dbReference>
<evidence type="ECO:0000256" key="21">
    <source>
        <dbReference type="PIRSR" id="PIRSR038147-2"/>
    </source>
</evidence>
<protein>
    <recommendedName>
        <fullName evidence="5 19">Serine/threonine-protein kinase RIO1</fullName>
        <ecNumber evidence="4 19">2.7.11.1</ecNumber>
    </recommendedName>
</protein>
<sequence length="581" mass="66198">MSNPNSQESTTLVTKSEAIVDRPVEDEYVESDCSDEYYMESEDMVGYDDGWDEASGDITKKFNQMREQARQAMAHATKAGSTTTTAGASTDATTSSGAVIAAAKTKKIGGKLAELNKYASRIHLDDGSKMNVPTSVVNDIKMSSKKAQGNSSTPQKDKSDRATTEQVLDPRTRMILLKMLNQGTIYEVNGCISTGKEANVYHAVTEDGEHRAIKIYKTSILIFKDRDRYVSGEYRFRHGYSRHNPRKMVRLWAEKELRNLKRLHSAGIPCPEPLVLRQHVLVMRFLGSQDGWAYPRLKDAQISMQKFGKLYWQLVRDMRVMYQVCHLVHADLSEYNILYHSGVLYIIDVSQSVEHDHPYALDFLRHDCNNVTEYFRRREVQVMSLRQLFDFITDPNTGTSTDEIDAELEKINKNLIALSPEELEKQKIDDQVFRQSYIPRSLDEVIDYERDADKLTRGEDEDILYTRMIGLRIKSDADKNTAQNGDYSDDDDEDDSDFDSDSGPDNSAEDDDSDGDSNSESESSFAEKDHAPKGKRFEDRKAKKERKQAVKEAKREKRKTKMPKAVKKRKEKATSGKKSKK</sequence>
<evidence type="ECO:0000256" key="22">
    <source>
        <dbReference type="PIRSR" id="PIRSR038147-3"/>
    </source>
</evidence>
<name>A0A9W8DTZ2_9FUNG</name>
<evidence type="ECO:0000256" key="9">
    <source>
        <dbReference type="ARBA" id="ARBA00022679"/>
    </source>
</evidence>